<dbReference type="GO" id="GO:0016020">
    <property type="term" value="C:membrane"/>
    <property type="evidence" value="ECO:0007669"/>
    <property type="project" value="UniProtKB-SubCell"/>
</dbReference>
<organism evidence="6 7">
    <name type="scientific">Actinidia rufa</name>
    <dbReference type="NCBI Taxonomy" id="165716"/>
    <lineage>
        <taxon>Eukaryota</taxon>
        <taxon>Viridiplantae</taxon>
        <taxon>Streptophyta</taxon>
        <taxon>Embryophyta</taxon>
        <taxon>Tracheophyta</taxon>
        <taxon>Spermatophyta</taxon>
        <taxon>Magnoliopsida</taxon>
        <taxon>eudicotyledons</taxon>
        <taxon>Gunneridae</taxon>
        <taxon>Pentapetalae</taxon>
        <taxon>asterids</taxon>
        <taxon>Ericales</taxon>
        <taxon>Actinidiaceae</taxon>
        <taxon>Actinidia</taxon>
    </lineage>
</organism>
<keyword evidence="7" id="KW-1185">Reference proteome</keyword>
<dbReference type="PANTHER" id="PTHR15555">
    <property type="entry name" value="ZINC FINGER HIT DOMAIN CONTAINING PROTEIN 2 PROTEIN FON -RELATED"/>
    <property type="match status" value="1"/>
</dbReference>
<gene>
    <name evidence="6" type="ORF">Acr_23g0011390</name>
</gene>
<comment type="caution">
    <text evidence="6">The sequence shown here is derived from an EMBL/GenBank/DDBJ whole genome shotgun (WGS) entry which is preliminary data.</text>
</comment>
<protein>
    <submittedName>
        <fullName evidence="6">HIT-type Zinc finger family protein</fullName>
    </submittedName>
</protein>
<dbReference type="InterPro" id="IPR020966">
    <property type="entry name" value="ALMT"/>
</dbReference>
<dbReference type="Pfam" id="PF11744">
    <property type="entry name" value="ALMT"/>
    <property type="match status" value="1"/>
</dbReference>
<accession>A0A7J0GQ59</accession>
<dbReference type="OrthoDB" id="18412at2759"/>
<evidence type="ECO:0000256" key="1">
    <source>
        <dbReference type="ARBA" id="ARBA00004141"/>
    </source>
</evidence>
<keyword evidence="4" id="KW-0472">Membrane</keyword>
<dbReference type="AlphaFoldDB" id="A0A7J0GQ59"/>
<dbReference type="EMBL" id="BJWL01000023">
    <property type="protein sequence ID" value="GFZ12754.1"/>
    <property type="molecule type" value="Genomic_DNA"/>
</dbReference>
<evidence type="ECO:0000256" key="2">
    <source>
        <dbReference type="ARBA" id="ARBA00022692"/>
    </source>
</evidence>
<evidence type="ECO:0000313" key="7">
    <source>
        <dbReference type="Proteomes" id="UP000585474"/>
    </source>
</evidence>
<sequence length="565" mass="61392">MSTLVVALGDVPALVGGEFYPTSVGVSVFLLASAATFSRFIPVIKARFDYGAVIFILASVPGYRVEEIDRYGVSKTVYNCDGPPEFIKKRLSDLCLRSLHHRNQNRSLKIPKNDKGEPISTTTPIPVVELIPFATFASLLIEIGARVKIIVEAVEEVETMAEFKLSTDDKPEQNQMVLVKAGEVVLGGAKSNSHNTLALDAIPGIAPFHAKLYGCETLVAGIAHGGGGSPKNRESALLPQKCNRNAPQSGQRRVPIRDGSVRVATVRTLSCFKSGILVAAVKICCARSTCRRCCRCCRMSCRRTSDLRVAPARRICLPSPVLIAVPLHVNQGFYLFIHLLTDSTLSEKIVQKILSGYQVSLDDLSAEEKKQFQRAVASGELSKLIEPWEPWWLKPSARTISLRRRRQPLAEQETATSPPDGSESDLSCDIPCDPETPLPPVSKLSSAEPSPLLAVQVVDIIYSYCFTLCLHNGDWQSDPIGSATVVLSVSSVLREGGLLETLLEALSHCLEQTCSPAFGHMGGLQFGLGPLDKEQAPACGEKDLLYYVLGLMSRLEKLGLPCQPL</sequence>
<dbReference type="Proteomes" id="UP000585474">
    <property type="component" value="Unassembled WGS sequence"/>
</dbReference>
<proteinExistence type="predicted"/>
<evidence type="ECO:0000256" key="5">
    <source>
        <dbReference type="SAM" id="MobiDB-lite"/>
    </source>
</evidence>
<keyword evidence="2" id="KW-0812">Transmembrane</keyword>
<feature type="region of interest" description="Disordered" evidence="5">
    <location>
        <begin position="405"/>
        <end position="432"/>
    </location>
</feature>
<evidence type="ECO:0000313" key="6">
    <source>
        <dbReference type="EMBL" id="GFZ12754.1"/>
    </source>
</evidence>
<name>A0A7J0GQ59_9ERIC</name>
<comment type="subcellular location">
    <subcellularLocation>
        <location evidence="1">Membrane</location>
        <topology evidence="1">Multi-pass membrane protein</topology>
    </subcellularLocation>
</comment>
<keyword evidence="3" id="KW-1133">Transmembrane helix</keyword>
<evidence type="ECO:0000256" key="4">
    <source>
        <dbReference type="ARBA" id="ARBA00023136"/>
    </source>
</evidence>
<evidence type="ECO:0000256" key="3">
    <source>
        <dbReference type="ARBA" id="ARBA00022989"/>
    </source>
</evidence>
<reference evidence="6 7" key="1">
    <citation type="submission" date="2019-07" db="EMBL/GenBank/DDBJ databases">
        <title>De Novo Assembly of kiwifruit Actinidia rufa.</title>
        <authorList>
            <person name="Sugita-Konishi S."/>
            <person name="Sato K."/>
            <person name="Mori E."/>
            <person name="Abe Y."/>
            <person name="Kisaki G."/>
            <person name="Hamano K."/>
            <person name="Suezawa K."/>
            <person name="Otani M."/>
            <person name="Fukuda T."/>
            <person name="Manabe T."/>
            <person name="Gomi K."/>
            <person name="Tabuchi M."/>
            <person name="Akimitsu K."/>
            <person name="Kataoka I."/>
        </authorList>
    </citation>
    <scope>NUCLEOTIDE SEQUENCE [LARGE SCALE GENOMIC DNA]</scope>
    <source>
        <strain evidence="7">cv. Fuchu</strain>
    </source>
</reference>
<dbReference type="GO" id="GO:0015743">
    <property type="term" value="P:malate transport"/>
    <property type="evidence" value="ECO:0007669"/>
    <property type="project" value="InterPro"/>
</dbReference>
<dbReference type="InterPro" id="IPR039646">
    <property type="entry name" value="ZNHIT2"/>
</dbReference>
<dbReference type="PANTHER" id="PTHR15555:SF0">
    <property type="entry name" value="ZINC FINGER HIT DOMAIN-CONTAINING PROTEIN 2"/>
    <property type="match status" value="1"/>
</dbReference>